<proteinExistence type="predicted"/>
<evidence type="ECO:0000313" key="2">
    <source>
        <dbReference type="Proteomes" id="UP000267418"/>
    </source>
</evidence>
<name>A0A3S0H1B8_9BURK</name>
<organism evidence="1 2">
    <name type="scientific">Variovorax gossypii</name>
    <dbReference type="NCBI Taxonomy" id="1679495"/>
    <lineage>
        <taxon>Bacteria</taxon>
        <taxon>Pseudomonadati</taxon>
        <taxon>Pseudomonadota</taxon>
        <taxon>Betaproteobacteria</taxon>
        <taxon>Burkholderiales</taxon>
        <taxon>Comamonadaceae</taxon>
        <taxon>Variovorax</taxon>
    </lineage>
</organism>
<dbReference type="EMBL" id="RXOE01000002">
    <property type="protein sequence ID" value="RTQ34809.1"/>
    <property type="molecule type" value="Genomic_DNA"/>
</dbReference>
<evidence type="ECO:0000313" key="1">
    <source>
        <dbReference type="EMBL" id="RTQ34809.1"/>
    </source>
</evidence>
<dbReference type="Proteomes" id="UP000267418">
    <property type="component" value="Unassembled WGS sequence"/>
</dbReference>
<accession>A0A3S0H1B8</accession>
<comment type="caution">
    <text evidence="1">The sequence shown here is derived from an EMBL/GenBank/DDBJ whole genome shotgun (WGS) entry which is preliminary data.</text>
</comment>
<dbReference type="AlphaFoldDB" id="A0A3S0H1B8"/>
<keyword evidence="2" id="KW-1185">Reference proteome</keyword>
<dbReference type="RefSeq" id="WP_126469897.1">
    <property type="nucleotide sequence ID" value="NZ_RXOE01000002.1"/>
</dbReference>
<protein>
    <submittedName>
        <fullName evidence="1">Uncharacterized protein</fullName>
    </submittedName>
</protein>
<sequence length="339" mass="38153">MAVNESGKQRLQEAAALCGQYWMSGLRARFRPASLDALARQLEPNLRWHGKFATEPYRSNKYRAYDKGERSPRSSLVKKIDAIRHPDSSGEGSKAEFEHVLWEILRGQDATPQTCRRWLQSLSVEIQAVAQRAPVHLAGQKSSHWIPALRSLEFGLLYHRPGLDALALLTFVVQEAHRFGYDNLAHQAGHGIVQMLWQLSLHLDDRGLLLPFMSIFEKWVLPATQLGGIRFSLGGNIVLRAELLRFVLKARMASRRGAGEKAAESIELRRILNWPLGANLFNVYAAQSIPVPGYVLTEQEQRQCDRSQSELEELMLSQEAVAMLTASRSQRTGSVTGFE</sequence>
<gene>
    <name evidence="1" type="ORF">EJP69_10395</name>
</gene>
<reference evidence="1 2" key="1">
    <citation type="submission" date="2018-12" db="EMBL/GenBank/DDBJ databases">
        <title>The genome of Variovorax gossypii DSM 100435.</title>
        <authorList>
            <person name="Gao J."/>
            <person name="Sun J."/>
        </authorList>
    </citation>
    <scope>NUCLEOTIDE SEQUENCE [LARGE SCALE GENOMIC DNA]</scope>
    <source>
        <strain evidence="1 2">DSM 100435</strain>
    </source>
</reference>
<dbReference type="OrthoDB" id="8779665at2"/>